<dbReference type="EMBL" id="JAPZVP010000015">
    <property type="protein sequence ID" value="MDA1361505.1"/>
    <property type="molecule type" value="Genomic_DNA"/>
</dbReference>
<sequence>MVAAGGGGAQRLVFDTTCLSHFAKADRLDVLSDLMLGRTCFTTSVVMDEIRRGVGTHPELEQILTLAWMQVVEVGETEARLLAFVEWSERVRAGDRNLGEASVLAVAHEFDATAVIDDRAAVHGASRYPVVVHGTLWLLAEIWREGKLTEAGASAIVDLLHRSGMRLPCDGRLFPAFARLHGLGPHRSR</sequence>
<organism evidence="1 2">
    <name type="scientific">Glycomyces luteolus</name>
    <dbReference type="NCBI Taxonomy" id="2670330"/>
    <lineage>
        <taxon>Bacteria</taxon>
        <taxon>Bacillati</taxon>
        <taxon>Actinomycetota</taxon>
        <taxon>Actinomycetes</taxon>
        <taxon>Glycomycetales</taxon>
        <taxon>Glycomycetaceae</taxon>
        <taxon>Glycomyces</taxon>
    </lineage>
</organism>
<comment type="caution">
    <text evidence="1">The sequence shown here is derived from an EMBL/GenBank/DDBJ whole genome shotgun (WGS) entry which is preliminary data.</text>
</comment>
<dbReference type="Proteomes" id="UP001146067">
    <property type="component" value="Unassembled WGS sequence"/>
</dbReference>
<accession>A0A9X3PMM1</accession>
<keyword evidence="2" id="KW-1185">Reference proteome</keyword>
<dbReference type="InterPro" id="IPR021799">
    <property type="entry name" value="PIN-like_prokaryotic"/>
</dbReference>
<dbReference type="AlphaFoldDB" id="A0A9X3PMM1"/>
<evidence type="ECO:0008006" key="3">
    <source>
        <dbReference type="Google" id="ProtNLM"/>
    </source>
</evidence>
<gene>
    <name evidence="1" type="ORF">O1R50_17895</name>
</gene>
<dbReference type="Pfam" id="PF11848">
    <property type="entry name" value="DUF3368"/>
    <property type="match status" value="1"/>
</dbReference>
<proteinExistence type="predicted"/>
<reference evidence="1" key="1">
    <citation type="submission" date="2022-12" db="EMBL/GenBank/DDBJ databases">
        <title>Gycomyces niveus sp.nov.,a novel actinomycete isolated from soil in Shouguan.</title>
        <authorList>
            <person name="Yang X."/>
        </authorList>
    </citation>
    <scope>NUCLEOTIDE SEQUENCE</scope>
    <source>
        <strain evidence="1">NEAU-A15</strain>
    </source>
</reference>
<name>A0A9X3PMM1_9ACTN</name>
<dbReference type="RefSeq" id="WP_270111519.1">
    <property type="nucleotide sequence ID" value="NZ_JAPZVP010000015.1"/>
</dbReference>
<evidence type="ECO:0000313" key="1">
    <source>
        <dbReference type="EMBL" id="MDA1361505.1"/>
    </source>
</evidence>
<protein>
    <recommendedName>
        <fullName evidence="3">PIN domain-containing protein</fullName>
    </recommendedName>
</protein>
<dbReference type="PANTHER" id="PTHR39550:SF1">
    <property type="entry name" value="SLL0658 PROTEIN"/>
    <property type="match status" value="1"/>
</dbReference>
<evidence type="ECO:0000313" key="2">
    <source>
        <dbReference type="Proteomes" id="UP001146067"/>
    </source>
</evidence>
<dbReference type="PANTHER" id="PTHR39550">
    <property type="entry name" value="SLL0658 PROTEIN"/>
    <property type="match status" value="1"/>
</dbReference>